<keyword evidence="2" id="KW-1185">Reference proteome</keyword>
<dbReference type="Proteomes" id="UP001162162">
    <property type="component" value="Unassembled WGS sequence"/>
</dbReference>
<evidence type="ECO:0000313" key="1">
    <source>
        <dbReference type="EMBL" id="KAJ8939259.1"/>
    </source>
</evidence>
<organism evidence="1 2">
    <name type="scientific">Aromia moschata</name>
    <dbReference type="NCBI Taxonomy" id="1265417"/>
    <lineage>
        <taxon>Eukaryota</taxon>
        <taxon>Metazoa</taxon>
        <taxon>Ecdysozoa</taxon>
        <taxon>Arthropoda</taxon>
        <taxon>Hexapoda</taxon>
        <taxon>Insecta</taxon>
        <taxon>Pterygota</taxon>
        <taxon>Neoptera</taxon>
        <taxon>Endopterygota</taxon>
        <taxon>Coleoptera</taxon>
        <taxon>Polyphaga</taxon>
        <taxon>Cucujiformia</taxon>
        <taxon>Chrysomeloidea</taxon>
        <taxon>Cerambycidae</taxon>
        <taxon>Cerambycinae</taxon>
        <taxon>Callichromatini</taxon>
        <taxon>Aromia</taxon>
    </lineage>
</organism>
<gene>
    <name evidence="1" type="ORF">NQ318_015217</name>
</gene>
<sequence>MSIFLIAGLAVEVNLFGHRECKPKPSGLLCVVKLERFSLSELRQRIQEAANPSKNNKSRGDGLDLLELLSRRALAILLRKISLLVGFKTVVTIERGTLMDMWCMF</sequence>
<accession>A0AAV8XL24</accession>
<dbReference type="AlphaFoldDB" id="A0AAV8XL24"/>
<proteinExistence type="predicted"/>
<name>A0AAV8XL24_9CUCU</name>
<evidence type="ECO:0000313" key="2">
    <source>
        <dbReference type="Proteomes" id="UP001162162"/>
    </source>
</evidence>
<comment type="caution">
    <text evidence="1">The sequence shown here is derived from an EMBL/GenBank/DDBJ whole genome shotgun (WGS) entry which is preliminary data.</text>
</comment>
<reference evidence="1" key="1">
    <citation type="journal article" date="2023" name="Insect Mol. Biol.">
        <title>Genome sequencing provides insights into the evolution of gene families encoding plant cell wall-degrading enzymes in longhorned beetles.</title>
        <authorList>
            <person name="Shin N.R."/>
            <person name="Okamura Y."/>
            <person name="Kirsch R."/>
            <person name="Pauchet Y."/>
        </authorList>
    </citation>
    <scope>NUCLEOTIDE SEQUENCE</scope>
    <source>
        <strain evidence="1">AMC_N1</strain>
    </source>
</reference>
<protein>
    <submittedName>
        <fullName evidence="1">Uncharacterized protein</fullName>
    </submittedName>
</protein>
<dbReference type="EMBL" id="JAPWTK010000498">
    <property type="protein sequence ID" value="KAJ8939259.1"/>
    <property type="molecule type" value="Genomic_DNA"/>
</dbReference>